<comment type="caution">
    <text evidence="4">The sequence shown here is derived from an EMBL/GenBank/DDBJ whole genome shotgun (WGS) entry which is preliminary data.</text>
</comment>
<dbReference type="AlphaFoldDB" id="A0AAD6NBW4"/>
<dbReference type="SUPFAM" id="SSF52540">
    <property type="entry name" value="P-loop containing nucleoside triphosphate hydrolases"/>
    <property type="match status" value="1"/>
</dbReference>
<dbReference type="PANTHER" id="PTHR10039">
    <property type="entry name" value="AMELOGENIN"/>
    <property type="match status" value="1"/>
</dbReference>
<dbReference type="PROSITE" id="PS50837">
    <property type="entry name" value="NACHT"/>
    <property type="match status" value="1"/>
</dbReference>
<evidence type="ECO:0000313" key="5">
    <source>
        <dbReference type="Proteomes" id="UP001219568"/>
    </source>
</evidence>
<dbReference type="Gene3D" id="3.40.50.300">
    <property type="entry name" value="P-loop containing nucleotide triphosphate hydrolases"/>
    <property type="match status" value="1"/>
</dbReference>
<evidence type="ECO:0000256" key="1">
    <source>
        <dbReference type="ARBA" id="ARBA00022737"/>
    </source>
</evidence>
<protein>
    <recommendedName>
        <fullName evidence="3">NACHT domain-containing protein</fullName>
    </recommendedName>
</protein>
<dbReference type="Pfam" id="PF24883">
    <property type="entry name" value="NPHP3_N"/>
    <property type="match status" value="1"/>
</dbReference>
<reference evidence="4" key="1">
    <citation type="journal article" date="2023" name="IMA Fungus">
        <title>Comparative genomic study of the Penicillium genus elucidates a diverse pangenome and 15 lateral gene transfer events.</title>
        <authorList>
            <person name="Petersen C."/>
            <person name="Sorensen T."/>
            <person name="Nielsen M.R."/>
            <person name="Sondergaard T.E."/>
            <person name="Sorensen J.L."/>
            <person name="Fitzpatrick D.A."/>
            <person name="Frisvad J.C."/>
            <person name="Nielsen K.L."/>
        </authorList>
    </citation>
    <scope>NUCLEOTIDE SEQUENCE</scope>
    <source>
        <strain evidence="4">IBT 15450</strain>
    </source>
</reference>
<dbReference type="InterPro" id="IPR007111">
    <property type="entry name" value="NACHT_NTPase"/>
</dbReference>
<name>A0AAD6NBW4_PENCN</name>
<dbReference type="SUPFAM" id="SSF48452">
    <property type="entry name" value="TPR-like"/>
    <property type="match status" value="1"/>
</dbReference>
<dbReference type="EMBL" id="JAQJZL010000002">
    <property type="protein sequence ID" value="KAJ6050996.1"/>
    <property type="molecule type" value="Genomic_DNA"/>
</dbReference>
<dbReference type="PANTHER" id="PTHR10039:SF14">
    <property type="entry name" value="NACHT DOMAIN-CONTAINING PROTEIN"/>
    <property type="match status" value="1"/>
</dbReference>
<organism evidence="4 5">
    <name type="scientific">Penicillium canescens</name>
    <dbReference type="NCBI Taxonomy" id="5083"/>
    <lineage>
        <taxon>Eukaryota</taxon>
        <taxon>Fungi</taxon>
        <taxon>Dikarya</taxon>
        <taxon>Ascomycota</taxon>
        <taxon>Pezizomycotina</taxon>
        <taxon>Eurotiomycetes</taxon>
        <taxon>Eurotiomycetidae</taxon>
        <taxon>Eurotiales</taxon>
        <taxon>Aspergillaceae</taxon>
        <taxon>Penicillium</taxon>
    </lineage>
</organism>
<feature type="domain" description="NACHT" evidence="3">
    <location>
        <begin position="91"/>
        <end position="311"/>
    </location>
</feature>
<dbReference type="InterPro" id="IPR054471">
    <property type="entry name" value="GPIID_WHD"/>
</dbReference>
<dbReference type="Gene3D" id="1.25.40.10">
    <property type="entry name" value="Tetratricopeptide repeat domain"/>
    <property type="match status" value="1"/>
</dbReference>
<proteinExistence type="predicted"/>
<evidence type="ECO:0000259" key="3">
    <source>
        <dbReference type="PROSITE" id="PS50837"/>
    </source>
</evidence>
<gene>
    <name evidence="4" type="ORF">N7460_001530</name>
</gene>
<dbReference type="Pfam" id="PF22939">
    <property type="entry name" value="WHD_GPIID"/>
    <property type="match status" value="1"/>
</dbReference>
<sequence length="866" mass="98797">MPMAPTSGTNSGRQIGINNGTISLQFDPVNLSPEQIENRLDRACLRDLQTTDPRHDKERIETVNGGLLKDVYVWILDHADFKRWRYEQQSQLLWIKGDPGKGKTMLLCGIIDELVKSAFGASIVSFFFCQATDIRINTATAVLRGLIFMLVDQQPLLISHIRRQYDKRGKQVFEDINAWEALSEILNSILEDPLLQKTFLIIDALDECTIGLNRLLELIAQKSSAYPHVKWIVSSRNWLAIENALDATSQKTKLCLELNETSVEQAVTAFIQHKVRKLTETKKYTAEIRNAVSQHLLSNAHGTFLWVAFVCGSLSRVPKRHVIKTLQKAPSGLDEIYARMLHQINASDDAELCKSLLSVIATVCYPMTLDELASCIDFPQDIADDHESLEEIIALCGSFLTLRGLTVSLIHQSAKDFLYRNQVLGLDHPGTLTSMGNLVNTYTNQGRWKEAEELQVQVMEARKQVLGPEHPDVLTSMNNLADIYANQGRWKEAEELQVQAMEARKQVPEPEHADTLELLAGAVAHNRQYSPYLEDDENSVDSHSSMDLSTGNESVFSLASIPSTRSLGSGSGEINSFLIQEFATLLHENGILLSLVSIGVSKQQIGFERMRNNFRRLLQHFANDLKAETQGELHRELRSFVSSYSAMITRELFAMDHIDEKQNIKPPVPEIEHEIASVERRSALERKVEDYLEKLRSDPAPHKIAELDEESDEDSVAEEAGEDEPYEEGSLQHVDQIKRFVLESTAYQTLLCRLEEFVQPSLYSGLRNLVTRWSIPDNRNHRDVVRYKLRNLVTELQHVNPHEIQFDCDQTVSRFIKFISHYQHRVERWTGERWDWWPLPRCLRPLRESETRLLWQCVSTHLYPAL</sequence>
<feature type="region of interest" description="Disordered" evidence="2">
    <location>
        <begin position="699"/>
        <end position="729"/>
    </location>
</feature>
<dbReference type="FunFam" id="3.40.50.300:FF:001638">
    <property type="entry name" value="NACHT and WD40 domain protein"/>
    <property type="match status" value="1"/>
</dbReference>
<dbReference type="InterPro" id="IPR011990">
    <property type="entry name" value="TPR-like_helical_dom_sf"/>
</dbReference>
<dbReference type="InterPro" id="IPR056884">
    <property type="entry name" value="NPHP3-like_N"/>
</dbReference>
<dbReference type="InterPro" id="IPR027417">
    <property type="entry name" value="P-loop_NTPase"/>
</dbReference>
<evidence type="ECO:0000256" key="2">
    <source>
        <dbReference type="SAM" id="MobiDB-lite"/>
    </source>
</evidence>
<feature type="compositionally biased region" description="Acidic residues" evidence="2">
    <location>
        <begin position="707"/>
        <end position="727"/>
    </location>
</feature>
<keyword evidence="5" id="KW-1185">Reference proteome</keyword>
<reference evidence="4" key="2">
    <citation type="submission" date="2023-01" db="EMBL/GenBank/DDBJ databases">
        <authorList>
            <person name="Petersen C."/>
        </authorList>
    </citation>
    <scope>NUCLEOTIDE SEQUENCE</scope>
    <source>
        <strain evidence="4">IBT 15450</strain>
    </source>
</reference>
<dbReference type="Pfam" id="PF13424">
    <property type="entry name" value="TPR_12"/>
    <property type="match status" value="1"/>
</dbReference>
<evidence type="ECO:0000313" key="4">
    <source>
        <dbReference type="EMBL" id="KAJ6050996.1"/>
    </source>
</evidence>
<keyword evidence="1" id="KW-0677">Repeat</keyword>
<dbReference type="Proteomes" id="UP001219568">
    <property type="component" value="Unassembled WGS sequence"/>
</dbReference>
<accession>A0AAD6NBW4</accession>